<reference evidence="1" key="2">
    <citation type="journal article" date="2015" name="Data Brief">
        <title>Shoot transcriptome of the giant reed, Arundo donax.</title>
        <authorList>
            <person name="Barrero R.A."/>
            <person name="Guerrero F.D."/>
            <person name="Moolhuijzen P."/>
            <person name="Goolsby J.A."/>
            <person name="Tidwell J."/>
            <person name="Bellgard S.E."/>
            <person name="Bellgard M.I."/>
        </authorList>
    </citation>
    <scope>NUCLEOTIDE SEQUENCE</scope>
    <source>
        <tissue evidence="1">Shoot tissue taken approximately 20 cm above the soil surface</tissue>
    </source>
</reference>
<organism evidence="1">
    <name type="scientific">Arundo donax</name>
    <name type="common">Giant reed</name>
    <name type="synonym">Donax arundinaceus</name>
    <dbReference type="NCBI Taxonomy" id="35708"/>
    <lineage>
        <taxon>Eukaryota</taxon>
        <taxon>Viridiplantae</taxon>
        <taxon>Streptophyta</taxon>
        <taxon>Embryophyta</taxon>
        <taxon>Tracheophyta</taxon>
        <taxon>Spermatophyta</taxon>
        <taxon>Magnoliopsida</taxon>
        <taxon>Liliopsida</taxon>
        <taxon>Poales</taxon>
        <taxon>Poaceae</taxon>
        <taxon>PACMAD clade</taxon>
        <taxon>Arundinoideae</taxon>
        <taxon>Arundineae</taxon>
        <taxon>Arundo</taxon>
    </lineage>
</organism>
<proteinExistence type="predicted"/>
<accession>A0A0A9FTM2</accession>
<sequence>MFTSLTIIASVIMFKVNHCITFMRNDAHFLLLTEPFCCRKL</sequence>
<reference evidence="1" key="1">
    <citation type="submission" date="2014-09" db="EMBL/GenBank/DDBJ databases">
        <authorList>
            <person name="Magalhaes I.L.F."/>
            <person name="Oliveira U."/>
            <person name="Santos F.R."/>
            <person name="Vidigal T.H.D.A."/>
            <person name="Brescovit A.D."/>
            <person name="Santos A.J."/>
        </authorList>
    </citation>
    <scope>NUCLEOTIDE SEQUENCE</scope>
    <source>
        <tissue evidence="1">Shoot tissue taken approximately 20 cm above the soil surface</tissue>
    </source>
</reference>
<evidence type="ECO:0000313" key="1">
    <source>
        <dbReference type="EMBL" id="JAE16215.1"/>
    </source>
</evidence>
<protein>
    <submittedName>
        <fullName evidence="1">Uncharacterized protein</fullName>
    </submittedName>
</protein>
<dbReference type="EMBL" id="GBRH01181681">
    <property type="protein sequence ID" value="JAE16215.1"/>
    <property type="molecule type" value="Transcribed_RNA"/>
</dbReference>
<dbReference type="AlphaFoldDB" id="A0A0A9FTM2"/>
<name>A0A0A9FTM2_ARUDO</name>